<protein>
    <recommendedName>
        <fullName evidence="3">Type IV pilus assembly protein PilZ</fullName>
    </recommendedName>
</protein>
<sequence>MRSQIVRVDYMHKNGHTVFMCAAARKSIRYDDIGRIDAPQICALPGVLDNISREGCKVHYPFPVVIDLDSDYEIRVMPSHISGEMHKTAFTLLCHPRWVKEDRGATEIGFSILRSPDSVYLSEYVAGLSDAADEQRVENQIVGSVCQVV</sequence>
<dbReference type="EMBL" id="AUZJ01000043">
    <property type="protein sequence ID" value="ERF60364.1"/>
    <property type="molecule type" value="Genomic_DNA"/>
</dbReference>
<dbReference type="STRING" id="1125725.HMPREF1325_2629"/>
<name>U1GUT7_TRESO</name>
<accession>U1GUT7</accession>
<dbReference type="Proteomes" id="UP000016412">
    <property type="component" value="Unassembled WGS sequence"/>
</dbReference>
<dbReference type="OrthoDB" id="361732at2"/>
<dbReference type="RefSeq" id="WP_021330762.1">
    <property type="nucleotide sequence ID" value="NZ_AUZJ01000043.1"/>
</dbReference>
<comment type="caution">
    <text evidence="1">The sequence shown here is derived from an EMBL/GenBank/DDBJ whole genome shotgun (WGS) entry which is preliminary data.</text>
</comment>
<dbReference type="PATRIC" id="fig|1125725.3.peg.1803"/>
<gene>
    <name evidence="1" type="ORF">HMPREF1325_2629</name>
</gene>
<dbReference type="eggNOG" id="ENOG5031CYT">
    <property type="taxonomic scope" value="Bacteria"/>
</dbReference>
<dbReference type="AlphaFoldDB" id="U1GUT7"/>
<evidence type="ECO:0000313" key="2">
    <source>
        <dbReference type="Proteomes" id="UP000016412"/>
    </source>
</evidence>
<organism evidence="1 2">
    <name type="scientific">Treponema socranskii subsp. socranskii VPI DR56BR1116 = ATCC 35536</name>
    <dbReference type="NCBI Taxonomy" id="1125725"/>
    <lineage>
        <taxon>Bacteria</taxon>
        <taxon>Pseudomonadati</taxon>
        <taxon>Spirochaetota</taxon>
        <taxon>Spirochaetia</taxon>
        <taxon>Spirochaetales</taxon>
        <taxon>Treponemataceae</taxon>
        <taxon>Treponema</taxon>
    </lineage>
</organism>
<evidence type="ECO:0008006" key="3">
    <source>
        <dbReference type="Google" id="ProtNLM"/>
    </source>
</evidence>
<reference evidence="1 2" key="1">
    <citation type="submission" date="2013-08" db="EMBL/GenBank/DDBJ databases">
        <authorList>
            <person name="Durkin A.S."/>
            <person name="Haft D.R."/>
            <person name="McCorrison J."/>
            <person name="Torralba M."/>
            <person name="Gillis M."/>
            <person name="Haft D.H."/>
            <person name="Methe B."/>
            <person name="Sutton G."/>
            <person name="Nelson K.E."/>
        </authorList>
    </citation>
    <scope>NUCLEOTIDE SEQUENCE [LARGE SCALE GENOMIC DNA]</scope>
    <source>
        <strain evidence="1 2">VPI DR56BR1116</strain>
    </source>
</reference>
<evidence type="ECO:0000313" key="1">
    <source>
        <dbReference type="EMBL" id="ERF60364.1"/>
    </source>
</evidence>
<proteinExistence type="predicted"/>